<dbReference type="InterPro" id="IPR001452">
    <property type="entry name" value="SH3_domain"/>
</dbReference>
<dbReference type="Pfam" id="PF00625">
    <property type="entry name" value="Guanylate_kin"/>
    <property type="match status" value="1"/>
</dbReference>
<feature type="compositionally biased region" description="Polar residues" evidence="2">
    <location>
        <begin position="442"/>
        <end position="465"/>
    </location>
</feature>
<dbReference type="SMART" id="SM00218">
    <property type="entry name" value="ZU5"/>
    <property type="match status" value="1"/>
</dbReference>
<dbReference type="CDD" id="cd11859">
    <property type="entry name" value="SH3_ZO"/>
    <property type="match status" value="1"/>
</dbReference>
<dbReference type="GO" id="GO:0050839">
    <property type="term" value="F:cell adhesion molecule binding"/>
    <property type="evidence" value="ECO:0007669"/>
    <property type="project" value="TreeGrafter"/>
</dbReference>
<dbReference type="Gene3D" id="2.60.220.30">
    <property type="match status" value="1"/>
</dbReference>
<proteinExistence type="predicted"/>
<dbReference type="InterPro" id="IPR008144">
    <property type="entry name" value="Guanylate_kin-like_dom"/>
</dbReference>
<dbReference type="EMBL" id="WVUK01000052">
    <property type="protein sequence ID" value="KAF7494787.1"/>
    <property type="molecule type" value="Genomic_DNA"/>
</dbReference>
<feature type="domain" description="ZU5" evidence="5">
    <location>
        <begin position="1725"/>
        <end position="1858"/>
    </location>
</feature>
<dbReference type="GO" id="GO:0005923">
    <property type="term" value="C:bicellular tight junction"/>
    <property type="evidence" value="ECO:0007669"/>
    <property type="project" value="TreeGrafter"/>
</dbReference>
<evidence type="ECO:0000259" key="5">
    <source>
        <dbReference type="PROSITE" id="PS51145"/>
    </source>
</evidence>
<sequence length="1858" mass="207359">MKLPINGDSNGSERVGWEYHNIALSRVPVYGFGIAVSGGRDNPHFMNGDPSIAISDVLRAGPAEGKLLVNDRVISANGISLENVDYSQAIHVLRECGNSVNLLIKRRALVSATNNSQNNSVNSQHQSTMIPQPQQHIGMINAVDVQKIKNQHKITLTKNNKKDDFGVILGCKIYVKEIVNKNSISKDSKDNLNGDGTLQEGDIIQKINDTSTDNLTLKDAKKLFDNCKDLKLTLIIERDVPSLQTINQNFLNENGNYINGHNRSNSNLSSSINSAIINNNTHQQHYNHNQNVNKWNSNDERNGQDDGGQIKQDNRKFHHNAAGSSSSFTNSVPNSRSGFNHSYSSSISAIASNRVASGNGWSNQNVYVQPPTRNDSSLMNVPKSSNFPTENETNRLSDLNRSNLRESIRQSSQSFDPESRPVNDEQSMDSKTTLSHRPLPQKPSNYEASKFDLNNNNKSIPSTMSRVGEDLDDSFTANSMKTFGDGEKQYDNENSELIPRNSSSSITNEIRCIAFKKEGSVGIRLTGGNEVGIFVTAVQPGSPAFQQGLQVGDKILKANQVDMKNFTREEAVLYLLKIKDRIELYVQNCKDEYESIVAKQKGDSFYIRVHFNFDSEGKGELSFHAGDLFHVVDTLFNGVVGSWFVYRLGRNNQEIQKGSIPNQSRADELASEQCLEKKSLSSSTSGTDLNLTVGSSSSKRSSFFKRRRSARRSKSLCRDHWDDIVFGNSSTKFKAYERVTFRHPGFIRPIIFFGPLADIAREKLIRDSPEKFASPQNLSSGDDCQSKNSKLPAHSGIVRLTAIKEIINQGKHALLDITPNAVDRLNYAQFYPIVIFMRSESKAIVKELRSRSSTKQTVHRSSRKLFDQSIKLEKVWHHIFTSSMQLTSGGDLWYKKLQEIIEKQQQQSIWMSEFKPNDIIDDDFLFPMNSISRLSYASSPESDLDISANESKTFNNDDEDIDPDARSKEYRGTETTGCLKKSSSDPNIVKAEESLIINKNEVETFASPSKTDKVCSKETNDLDPSTMNSAKSLPLHVLLNNELTKTFADNKLKSEMLESQSNKNPNDDMSNYSTLKIEDKLTQGNGHQQSSVVSKEQLPTPRPISSTLLTDSKINSQFLETPPRIDRNNKPSRFRSAHERLFGVDRDSSLSNHQTKESTSTFRNQNHYHMTDDSDYINTNAFECSTTKSLHKFSKNYDDINNNHHKTVYNMTSSKSSAPLQDGTRRANPISIESESSKKSNQTNFPEQECPAKALPPFHPIHSVSKLEQTKTPPSPPPKPILNRNAVNGYNSNNSEVHQSMQYQMASMNLNDSRQVSMQKSYASSTSIDPPPLPSHHNPLPNFSDYDNMPPIYPLKVLPKKGVPAAIENTLANEMMNGPPGYYQSVPRSIYPPPPIPSSYGQQQSTLSHKPDTYQRYSSQQAETISNFINGTSNTYSSSDHQFDSIQSSSSNLNTIVQMNRKTPVSMMMNQYNQANISSTSYLAQSNNDNNRYNTGTNGLYMNSKNSSQTNSIYNQSNFHSESNPLLNNGNCLSNDNTYLNFPFNSRTFENPVNYLTVEDNNHPSPLPPPPLLHTASYHSNNLNVQQQLLSRSNNLTPNLIQPTPQPPPSIINSQRATSGGQYFDISLNRDNRRSAFEIYRKPTLVESSGNPSTVIQQGLPPPPTPLSINDYNNDSNYMNLYEINNSSSATMRLASIGAGRNNLDLDGSDRHIRRLESIEANVIATARGVFGSEGGSLISAETNVSIIIPPNAIPEGTMQEIYFKVCEDKKLAPPLDREKGETLLSPIVMCGPHGLRFNVPIELRLPHCAIVNPESWSFALKSSDTSNGQPAGWRNISLREEADGINEQFVSVLVDHF</sequence>
<dbReference type="OrthoDB" id="418634at2759"/>
<evidence type="ECO:0000259" key="3">
    <source>
        <dbReference type="PROSITE" id="PS50052"/>
    </source>
</evidence>
<dbReference type="Proteomes" id="UP000070412">
    <property type="component" value="Unassembled WGS sequence"/>
</dbReference>
<dbReference type="InterPro" id="IPR000906">
    <property type="entry name" value="ZU5_dom"/>
</dbReference>
<dbReference type="SMART" id="SM00228">
    <property type="entry name" value="PDZ"/>
    <property type="match status" value="3"/>
</dbReference>
<dbReference type="EnsemblMetazoa" id="SSS_917s_mrna">
    <property type="protein sequence ID" value="KAF7494787.1"/>
    <property type="gene ID" value="SSS_917"/>
</dbReference>
<dbReference type="CDD" id="cd06729">
    <property type="entry name" value="PDZ3_ZO1-like_domain"/>
    <property type="match status" value="1"/>
</dbReference>
<organism evidence="6">
    <name type="scientific">Sarcoptes scabiei</name>
    <name type="common">Itch mite</name>
    <name type="synonym">Acarus scabiei</name>
    <dbReference type="NCBI Taxonomy" id="52283"/>
    <lineage>
        <taxon>Eukaryota</taxon>
        <taxon>Metazoa</taxon>
        <taxon>Ecdysozoa</taxon>
        <taxon>Arthropoda</taxon>
        <taxon>Chelicerata</taxon>
        <taxon>Arachnida</taxon>
        <taxon>Acari</taxon>
        <taxon>Acariformes</taxon>
        <taxon>Sarcoptiformes</taxon>
        <taxon>Astigmata</taxon>
        <taxon>Psoroptidia</taxon>
        <taxon>Sarcoptoidea</taxon>
        <taxon>Sarcoptidae</taxon>
        <taxon>Sarcoptinae</taxon>
        <taxon>Sarcoptes</taxon>
    </lineage>
</organism>
<protein>
    <submittedName>
        <fullName evidence="6">Tight junction protein ZO-1</fullName>
    </submittedName>
</protein>
<feature type="compositionally biased region" description="Low complexity" evidence="2">
    <location>
        <begin position="324"/>
        <end position="339"/>
    </location>
</feature>
<dbReference type="Pfam" id="PF00791">
    <property type="entry name" value="ZU5"/>
    <property type="match status" value="1"/>
</dbReference>
<evidence type="ECO:0000256" key="2">
    <source>
        <dbReference type="SAM" id="MobiDB-lite"/>
    </source>
</evidence>
<dbReference type="CDD" id="cd06728">
    <property type="entry name" value="PDZ2_ZO1-like_ds"/>
    <property type="match status" value="1"/>
</dbReference>
<dbReference type="InterPro" id="IPR027417">
    <property type="entry name" value="P-loop_NTPase"/>
</dbReference>
<dbReference type="Gene3D" id="2.30.30.40">
    <property type="entry name" value="SH3 Domains"/>
    <property type="match status" value="1"/>
</dbReference>
<feature type="domain" description="PDZ" evidence="4">
    <location>
        <begin position="153"/>
        <end position="226"/>
    </location>
</feature>
<evidence type="ECO:0000313" key="8">
    <source>
        <dbReference type="Proteomes" id="UP000070412"/>
    </source>
</evidence>
<feature type="region of interest" description="Disordered" evidence="2">
    <location>
        <begin position="483"/>
        <end position="502"/>
    </location>
</feature>
<reference evidence="7" key="3">
    <citation type="submission" date="2022-06" db="UniProtKB">
        <authorList>
            <consortium name="EnsemblMetazoa"/>
        </authorList>
    </citation>
    <scope>IDENTIFICATION</scope>
</reference>
<dbReference type="InterPro" id="IPR036028">
    <property type="entry name" value="SH3-like_dom_sf"/>
</dbReference>
<feature type="domain" description="PDZ" evidence="4">
    <location>
        <begin position="517"/>
        <end position="590"/>
    </location>
</feature>
<feature type="region of interest" description="Disordered" evidence="2">
    <location>
        <begin position="289"/>
        <end position="339"/>
    </location>
</feature>
<feature type="region of interest" description="Disordered" evidence="2">
    <location>
        <begin position="941"/>
        <end position="984"/>
    </location>
</feature>
<dbReference type="SMART" id="SM00072">
    <property type="entry name" value="GuKc"/>
    <property type="match status" value="1"/>
</dbReference>
<dbReference type="GO" id="GO:0005886">
    <property type="term" value="C:plasma membrane"/>
    <property type="evidence" value="ECO:0007669"/>
    <property type="project" value="TreeGrafter"/>
</dbReference>
<dbReference type="InterPro" id="IPR036034">
    <property type="entry name" value="PDZ_sf"/>
</dbReference>
<keyword evidence="8" id="KW-1185">Reference proteome</keyword>
<feature type="compositionally biased region" description="Basic and acidic residues" evidence="2">
    <location>
        <begin position="963"/>
        <end position="972"/>
    </location>
</feature>
<dbReference type="SUPFAM" id="SSF50044">
    <property type="entry name" value="SH3-domain"/>
    <property type="match status" value="1"/>
</dbReference>
<dbReference type="GO" id="GO:0045216">
    <property type="term" value="P:cell-cell junction organization"/>
    <property type="evidence" value="ECO:0007669"/>
    <property type="project" value="TreeGrafter"/>
</dbReference>
<feature type="domain" description="Guanylate kinase-like" evidence="3">
    <location>
        <begin position="798"/>
        <end position="902"/>
    </location>
</feature>
<gene>
    <name evidence="6" type="primary">SSS_917g</name>
    <name evidence="6" type="ORF">SSS_917</name>
</gene>
<dbReference type="Pfam" id="PF00595">
    <property type="entry name" value="PDZ"/>
    <property type="match status" value="3"/>
</dbReference>
<dbReference type="PROSITE" id="PS51145">
    <property type="entry name" value="ZU5"/>
    <property type="match status" value="1"/>
</dbReference>
<accession>A0A834VEQ0</accession>
<dbReference type="PANTHER" id="PTHR13865:SF28">
    <property type="entry name" value="POLYCHAETOID, ISOFORM O"/>
    <property type="match status" value="1"/>
</dbReference>
<feature type="compositionally biased region" description="Polar residues" evidence="2">
    <location>
        <begin position="1285"/>
        <end position="1294"/>
    </location>
</feature>
<feature type="region of interest" description="Disordered" evidence="2">
    <location>
        <begin position="1231"/>
        <end position="1294"/>
    </location>
</feature>
<reference evidence="6" key="2">
    <citation type="submission" date="2020-01" db="EMBL/GenBank/DDBJ databases">
        <authorList>
            <person name="Korhonen P.K.K."/>
            <person name="Guangxu M.G."/>
            <person name="Wang T.W."/>
            <person name="Stroehlein A.J.S."/>
            <person name="Young N.D."/>
            <person name="Ang C.-S.A."/>
            <person name="Fernando D.W.F."/>
            <person name="Lu H.L."/>
            <person name="Taylor S.T."/>
            <person name="Ehtesham M.E.M."/>
            <person name="Najaraj S.H.N."/>
            <person name="Harsha G.H.G."/>
            <person name="Madugundu A.M."/>
            <person name="Renuse S.R."/>
            <person name="Holt D.H."/>
            <person name="Pandey A.P."/>
            <person name="Papenfuss A.P."/>
            <person name="Gasser R.B.G."/>
            <person name="Fischer K.F."/>
        </authorList>
    </citation>
    <scope>NUCLEOTIDE SEQUENCE</scope>
    <source>
        <strain evidence="6">SSS_KF_BRIS2020</strain>
    </source>
</reference>
<keyword evidence="1" id="KW-0728">SH3 domain</keyword>
<dbReference type="InterPro" id="IPR008145">
    <property type="entry name" value="GK/Ca_channel_bsu"/>
</dbReference>
<reference evidence="8" key="1">
    <citation type="journal article" date="2020" name="PLoS Negl. Trop. Dis.">
        <title>High-quality nuclear genome for Sarcoptes scabiei-A critical resource for a neglected parasite.</title>
        <authorList>
            <person name="Korhonen P.K."/>
            <person name="Gasser R.B."/>
            <person name="Ma G."/>
            <person name="Wang T."/>
            <person name="Stroehlein A.J."/>
            <person name="Young N.D."/>
            <person name="Ang C.S."/>
            <person name="Fernando D.D."/>
            <person name="Lu H.C."/>
            <person name="Taylor S."/>
            <person name="Reynolds S.L."/>
            <person name="Mofiz E."/>
            <person name="Najaraj S.H."/>
            <person name="Gowda H."/>
            <person name="Madugundu A."/>
            <person name="Renuse S."/>
            <person name="Holt D."/>
            <person name="Pandey A."/>
            <person name="Papenfuss A.T."/>
            <person name="Fischer K."/>
        </authorList>
    </citation>
    <scope>NUCLEOTIDE SEQUENCE [LARGE SCALE GENOMIC DNA]</scope>
</reference>
<dbReference type="GO" id="GO:0150105">
    <property type="term" value="P:protein localization to cell-cell junction"/>
    <property type="evidence" value="ECO:0007669"/>
    <property type="project" value="TreeGrafter"/>
</dbReference>
<feature type="domain" description="PDZ" evidence="4">
    <location>
        <begin position="21"/>
        <end position="108"/>
    </location>
</feature>
<dbReference type="Gene3D" id="3.40.50.300">
    <property type="entry name" value="P-loop containing nucleotide triphosphate hydrolases"/>
    <property type="match status" value="1"/>
</dbReference>
<name>A0A834VEQ0_SARSC</name>
<dbReference type="Pfam" id="PF07653">
    <property type="entry name" value="SH3_2"/>
    <property type="match status" value="1"/>
</dbReference>
<evidence type="ECO:0000313" key="7">
    <source>
        <dbReference type="EnsemblMetazoa" id="KAF7494787.1"/>
    </source>
</evidence>
<dbReference type="CDD" id="cd06727">
    <property type="entry name" value="PDZ1_ZO1-like"/>
    <property type="match status" value="1"/>
</dbReference>
<feature type="compositionally biased region" description="Polar residues" evidence="2">
    <location>
        <begin position="1314"/>
        <end position="1328"/>
    </location>
</feature>
<dbReference type="PANTHER" id="PTHR13865">
    <property type="entry name" value="TIGHT JUNCTION PROTEIN"/>
    <property type="match status" value="1"/>
</dbReference>
<evidence type="ECO:0000313" key="6">
    <source>
        <dbReference type="EMBL" id="KAF7494787.1"/>
    </source>
</evidence>
<feature type="compositionally biased region" description="Polar residues" evidence="2">
    <location>
        <begin position="358"/>
        <end position="402"/>
    </location>
</feature>
<feature type="region of interest" description="Disordered" evidence="2">
    <location>
        <begin position="1083"/>
        <end position="1107"/>
    </location>
</feature>
<dbReference type="PROSITE" id="PS50106">
    <property type="entry name" value="PDZ"/>
    <property type="match status" value="3"/>
</dbReference>
<evidence type="ECO:0000259" key="4">
    <source>
        <dbReference type="PROSITE" id="PS50106"/>
    </source>
</evidence>
<dbReference type="Gene3D" id="2.30.42.10">
    <property type="match status" value="3"/>
</dbReference>
<feature type="compositionally biased region" description="Polar residues" evidence="2">
    <location>
        <begin position="1083"/>
        <end position="1094"/>
    </location>
</feature>
<evidence type="ECO:0000256" key="1">
    <source>
        <dbReference type="ARBA" id="ARBA00022443"/>
    </source>
</evidence>
<feature type="region of interest" description="Disordered" evidence="2">
    <location>
        <begin position="358"/>
        <end position="470"/>
    </location>
</feature>
<feature type="region of interest" description="Disordered" evidence="2">
    <location>
        <begin position="1314"/>
        <end position="1343"/>
    </location>
</feature>
<dbReference type="InterPro" id="IPR001478">
    <property type="entry name" value="PDZ"/>
</dbReference>
<dbReference type="SUPFAM" id="SSF52540">
    <property type="entry name" value="P-loop containing nucleoside triphosphate hydrolases"/>
    <property type="match status" value="1"/>
</dbReference>
<dbReference type="PROSITE" id="PS50052">
    <property type="entry name" value="GUANYLATE_KINASE_2"/>
    <property type="match status" value="1"/>
</dbReference>
<dbReference type="GO" id="GO:0098609">
    <property type="term" value="P:cell-cell adhesion"/>
    <property type="evidence" value="ECO:0007669"/>
    <property type="project" value="TreeGrafter"/>
</dbReference>
<dbReference type="SUPFAM" id="SSF50156">
    <property type="entry name" value="PDZ domain-like"/>
    <property type="match status" value="3"/>
</dbReference>